<dbReference type="InterPro" id="IPR013103">
    <property type="entry name" value="RVT_2"/>
</dbReference>
<dbReference type="GO" id="GO:0003887">
    <property type="term" value="F:DNA-directed DNA polymerase activity"/>
    <property type="evidence" value="ECO:0007669"/>
    <property type="project" value="UniProtKB-KW"/>
</dbReference>
<dbReference type="PROSITE" id="PS50994">
    <property type="entry name" value="INTEGRASE"/>
    <property type="match status" value="1"/>
</dbReference>
<sequence>MINTAPIEKRDWAVKLSSIILTDATEDETSYSTLLNNPTFHSYRKKMLDRLAASLMVSISPSIKEKILDRYGDDFSISTDQVTKLLERKAPNSGTENNQVFIAHGKYNAKNKHKTSNRECAVCKGPHSLENCKIFKSKFPQAHIFQKAKKKTQMNTSHYSDGMNDSSWMAISDSATTNSNATSSSALSSNHWIFDTGCTSHMTPHRSAFSEFHTDVSGSVKGAGGSVRIKGHGTVKLNGITLNDVLYVPDLPVNLISIRKATQTSKNKFVFTNEKVDVFNENHRLVLSGSLCDGLYVVTDGTNSKVNTKIYKYTANSISSSVYPHAAFSLISDPLGPSSIPNQDEAIKWHSRLGHPGFEDYNRYVSILNLPKLKTQNLTLCPTCSLSKGLISTGILSTQEYSSPLQLIQVDLCGNFRYNEFQAHNYFLTIRDAYSRYYAVIHLKNKSDAAQALIDWVTAQENYFSHRGGYKVAAVRSDNGGEFCNDQLNIFFKNKGIQHQLTIPHQSFQNGGAERAHRSIQEKARCLLLGGRVPPSLWAEAVSTAVYLLNRTPIRSRKFKIPHCVWSDLPISKFGIKHLKTFGCAAYATLPQTLRDGKFAPTSISGVMVGYDSDHRGYRIFHPPSRKVFVCSQVKFDESIFPLEQTKSVELSHDFATSTISGAPRYPQSGSSIFAPRSMKFPKPSIPTTDVSSVDITGNISLPSTGTNDNVPHSLSLPNSPIPDEGSIHQDGDHFMDAPSSPPSHHSTFSETSTSPASGDAVQSSLSMTQNHIDRLETTINDLSDKITALSEQHSSSQVDPISDLSHDLMQNQIETLSNQVGKLSTELRQKEQTISRMRPHKKVGNHRVQTTYRTPRENSIILEENDVPQAQVTKRRQLPSTDPRRTFNFLSTQLSTIDSTDFSSVIVPPGILYNDTNKPISVSTEELHMQAARFTSQNMPNEHWKQGPFPVGGNKAILPPASAIPANSIIPGDTDRNDVTTRVLTAPPMQNSTSSSSGTSGVILVHHALTAMVTAFSFIADKVPTTFKQILVHPESDSWLTACQQELQAFRDHDIYELVRLPSGRIPLGTRWVFTLKDNHRHKARLVAQGFKQVEGIDYQETFAPVIRYDSVRVFLAISACLGLRVHQMDVDTAFLNSEIDEPVYVKQPPGFEDLQHPDWVWKLKGGMYGLKQAPLLWNKHIHTSLTSLGFNRHPGEHCLYYKDTSEGPVFVALYVDDLLIAAPSPRIMKLAKQALNNIYSMKDLGPINKFLGTNCSQDKDGNITLKMTDYITKATDAMDNESKKPTYNPMSGGKDYFDITSPPVQSIKAYQSIIGQLLFIANAGRPDVAFPVSFLSRFLKDPREVHMDAATRIMRYLYTTRDYGIRYRSKLKRQLTVYTDASQGAAWDMPFSTSGYATFLAGGAITWCSRRIRSTICLSSTEAECIAASEAVLETMWLYNLLEHMGYPLSENLLVIDNEPAIKLASHPILHSRTKHIKLRYHKIREAVDDGIVKIEYVNTLDQVADILTKALPQKQFNHLRDKLVSMC</sequence>
<keyword evidence="19" id="KW-0460">Magnesium</keyword>
<dbReference type="KEGG" id="ndi:NDAI_0I02670"/>
<dbReference type="GO" id="GO:0008270">
    <property type="term" value="F:zinc ion binding"/>
    <property type="evidence" value="ECO:0007669"/>
    <property type="project" value="UniProtKB-KW"/>
</dbReference>
<feature type="compositionally biased region" description="Low complexity" evidence="34">
    <location>
        <begin position="743"/>
        <end position="756"/>
    </location>
</feature>
<comment type="function">
    <text evidence="30">Integrase (IN) targets the VLP to the nucleus, where a subparticle preintegration complex (PIC) containing at least integrase and the newly synthesized dsDNA copy of the retrotransposon must transit the nuclear membrane. Once in the nucleus, integrase performs the integration of the dsDNA into the host genome.</text>
</comment>
<evidence type="ECO:0000256" key="15">
    <source>
        <dbReference type="ARBA" id="ARBA00022759"/>
    </source>
</evidence>
<keyword evidence="11" id="KW-0540">Nuclease</keyword>
<dbReference type="GeneID" id="11493846"/>
<dbReference type="OrthoDB" id="4069911at2759"/>
<evidence type="ECO:0000256" key="21">
    <source>
        <dbReference type="ARBA" id="ARBA00022908"/>
    </source>
</evidence>
<name>G0WGC4_NAUDC</name>
<dbReference type="InterPro" id="IPR036397">
    <property type="entry name" value="RNaseH_sf"/>
</dbReference>
<comment type="catalytic activity">
    <reaction evidence="31">
        <text>DNA(n) + a 2'-deoxyribonucleoside 5'-triphosphate = DNA(n+1) + diphosphate</text>
        <dbReference type="Rhea" id="RHEA:22508"/>
        <dbReference type="Rhea" id="RHEA-COMP:17339"/>
        <dbReference type="Rhea" id="RHEA-COMP:17340"/>
        <dbReference type="ChEBI" id="CHEBI:33019"/>
        <dbReference type="ChEBI" id="CHEBI:61560"/>
        <dbReference type="ChEBI" id="CHEBI:173112"/>
        <dbReference type="EC" id="2.7.7.49"/>
    </reaction>
</comment>
<dbReference type="HOGENOM" id="CLU_001650_5_1_1"/>
<keyword evidence="23" id="KW-0239">DNA-directed DNA polymerase</keyword>
<feature type="domain" description="Integrase catalytic" evidence="35">
    <location>
        <begin position="400"/>
        <end position="570"/>
    </location>
</feature>
<evidence type="ECO:0000256" key="4">
    <source>
        <dbReference type="ARBA" id="ARBA00004496"/>
    </source>
</evidence>
<evidence type="ECO:0000256" key="5">
    <source>
        <dbReference type="ARBA" id="ARBA00022490"/>
    </source>
</evidence>
<keyword evidence="18" id="KW-0067">ATP-binding</keyword>
<comment type="function">
    <text evidence="2">The aspartyl protease (PR) mediates the proteolytic cleavages of the Gag and Gag-Pol polyproteins after assembly of the VLP.</text>
</comment>
<dbReference type="Gene3D" id="3.30.420.10">
    <property type="entry name" value="Ribonuclease H-like superfamily/Ribonuclease H"/>
    <property type="match status" value="1"/>
</dbReference>
<keyword evidence="21" id="KW-0229">DNA integration</keyword>
<dbReference type="GO" id="GO:0004190">
    <property type="term" value="F:aspartic-type endopeptidase activity"/>
    <property type="evidence" value="ECO:0007669"/>
    <property type="project" value="UniProtKB-KW"/>
</dbReference>
<evidence type="ECO:0000256" key="27">
    <source>
        <dbReference type="ARBA" id="ARBA00023242"/>
    </source>
</evidence>
<evidence type="ECO:0000256" key="12">
    <source>
        <dbReference type="ARBA" id="ARBA00022723"/>
    </source>
</evidence>
<reference evidence="36 37" key="1">
    <citation type="journal article" date="2011" name="Proc. Natl. Acad. Sci. U.S.A.">
        <title>Evolutionary erosion of yeast sex chromosomes by mating-type switching accidents.</title>
        <authorList>
            <person name="Gordon J.L."/>
            <person name="Armisen D."/>
            <person name="Proux-Wera E."/>
            <person name="Oheigeartaigh S.S."/>
            <person name="Byrne K.P."/>
            <person name="Wolfe K.H."/>
        </authorList>
    </citation>
    <scope>NUCLEOTIDE SEQUENCE [LARGE SCALE GENOMIC DNA]</scope>
    <source>
        <strain evidence="37">ATCC 10597 / BCRC 20456 / CBS 421 / NBRC 0211 / NRRL Y-12639</strain>
    </source>
</reference>
<evidence type="ECO:0000256" key="26">
    <source>
        <dbReference type="ARBA" id="ARBA00023172"/>
    </source>
</evidence>
<keyword evidence="22" id="KW-0695">RNA-directed DNA polymerase</keyword>
<dbReference type="Pfam" id="PF25597">
    <property type="entry name" value="SH3_retrovirus"/>
    <property type="match status" value="1"/>
</dbReference>
<keyword evidence="16" id="KW-0862">Zinc</keyword>
<keyword evidence="20" id="KW-0694">RNA-binding</keyword>
<dbReference type="GO" id="GO:0032196">
    <property type="term" value="P:transposition"/>
    <property type="evidence" value="ECO:0007669"/>
    <property type="project" value="UniProtKB-KW"/>
</dbReference>
<evidence type="ECO:0000256" key="9">
    <source>
        <dbReference type="ARBA" id="ARBA00022679"/>
    </source>
</evidence>
<dbReference type="RefSeq" id="XP_003672078.1">
    <property type="nucleotide sequence ID" value="XM_003672030.1"/>
</dbReference>
<dbReference type="InterPro" id="IPR057670">
    <property type="entry name" value="SH3_retrovirus"/>
</dbReference>
<keyword evidence="17" id="KW-0378">Hydrolase</keyword>
<comment type="catalytic activity">
    <reaction evidence="1">
        <text>Endonucleolytic cleavage to 5'-phosphomonoester.</text>
        <dbReference type="EC" id="3.1.26.4"/>
    </reaction>
</comment>
<keyword evidence="13" id="KW-0547">Nucleotide-binding</keyword>
<keyword evidence="28" id="KW-0511">Multifunctional enzyme</keyword>
<evidence type="ECO:0000256" key="16">
    <source>
        <dbReference type="ARBA" id="ARBA00022771"/>
    </source>
</evidence>
<dbReference type="SUPFAM" id="SSF53098">
    <property type="entry name" value="Ribonuclease H-like"/>
    <property type="match status" value="1"/>
</dbReference>
<evidence type="ECO:0000313" key="37">
    <source>
        <dbReference type="Proteomes" id="UP000000689"/>
    </source>
</evidence>
<dbReference type="Pfam" id="PF13976">
    <property type="entry name" value="gag_pre-integrs"/>
    <property type="match status" value="1"/>
</dbReference>
<keyword evidence="24" id="KW-0917">Virion maturation</keyword>
<evidence type="ECO:0000256" key="7">
    <source>
        <dbReference type="ARBA" id="ARBA00022612"/>
    </source>
</evidence>
<keyword evidence="37" id="KW-1185">Reference proteome</keyword>
<dbReference type="GO" id="GO:0004523">
    <property type="term" value="F:RNA-DNA hybrid ribonuclease activity"/>
    <property type="evidence" value="ECO:0007669"/>
    <property type="project" value="UniProtKB-EC"/>
</dbReference>
<evidence type="ECO:0000256" key="22">
    <source>
        <dbReference type="ARBA" id="ARBA00022918"/>
    </source>
</evidence>
<dbReference type="CDD" id="cd09272">
    <property type="entry name" value="RNase_HI_RT_Ty1"/>
    <property type="match status" value="1"/>
</dbReference>
<evidence type="ECO:0000256" key="25">
    <source>
        <dbReference type="ARBA" id="ARBA00023125"/>
    </source>
</evidence>
<keyword evidence="8" id="KW-0645">Protease</keyword>
<dbReference type="Proteomes" id="UP000000689">
    <property type="component" value="Chromosome 9"/>
</dbReference>
<dbReference type="PANTHER" id="PTHR42648">
    <property type="entry name" value="TRANSPOSASE, PUTATIVE-RELATED"/>
    <property type="match status" value="1"/>
</dbReference>
<feature type="coiled-coil region" evidence="33">
    <location>
        <begin position="766"/>
        <end position="834"/>
    </location>
</feature>
<evidence type="ECO:0000256" key="29">
    <source>
        <dbReference type="ARBA" id="ARBA00025590"/>
    </source>
</evidence>
<dbReference type="InterPro" id="IPR043502">
    <property type="entry name" value="DNA/RNA_pol_sf"/>
</dbReference>
<keyword evidence="33" id="KW-0175">Coiled coil</keyword>
<evidence type="ECO:0000256" key="19">
    <source>
        <dbReference type="ARBA" id="ARBA00022842"/>
    </source>
</evidence>
<evidence type="ECO:0000256" key="14">
    <source>
        <dbReference type="ARBA" id="ARBA00022750"/>
    </source>
</evidence>
<comment type="function">
    <text evidence="29">Reverse transcriptase/ribonuclease H (RT) is a multifunctional enzyme that catalyzes the conversion of the retro-elements RNA genome into dsDNA within the VLP. The enzyme displays a DNA polymerase activity that can copy either DNA or RNA templates, and a ribonuclease H (RNase H) activity that cleaves the RNA strand of RNA-DNA heteroduplexes during plus-strand synthesis and hydrolyzes RNA primers. The conversion leads to a linear dsDNA copy of the retrotransposon that includes long terminal repeats (LTRs) at both ends.</text>
</comment>
<evidence type="ECO:0000256" key="23">
    <source>
        <dbReference type="ARBA" id="ARBA00022932"/>
    </source>
</evidence>
<evidence type="ECO:0000256" key="17">
    <source>
        <dbReference type="ARBA" id="ARBA00022801"/>
    </source>
</evidence>
<keyword evidence="9" id="KW-0808">Transferase</keyword>
<dbReference type="InterPro" id="IPR012337">
    <property type="entry name" value="RNaseH-like_sf"/>
</dbReference>
<dbReference type="GO" id="GO:0003677">
    <property type="term" value="F:DNA binding"/>
    <property type="evidence" value="ECO:0007669"/>
    <property type="project" value="UniProtKB-KW"/>
</dbReference>
<evidence type="ECO:0000256" key="1">
    <source>
        <dbReference type="ARBA" id="ARBA00000077"/>
    </source>
</evidence>
<evidence type="ECO:0000313" key="36">
    <source>
        <dbReference type="EMBL" id="CCD26835.1"/>
    </source>
</evidence>
<accession>G0WGC4</accession>
<keyword evidence="14" id="KW-0064">Aspartyl protease</keyword>
<keyword evidence="16" id="KW-0863">Zinc-finger</keyword>
<comment type="catalytic activity">
    <reaction evidence="32">
        <text>DNA(n) + a 2'-deoxyribonucleoside 5'-triphosphate = DNA(n+1) + diphosphate</text>
        <dbReference type="Rhea" id="RHEA:22508"/>
        <dbReference type="Rhea" id="RHEA-COMP:17339"/>
        <dbReference type="Rhea" id="RHEA-COMP:17340"/>
        <dbReference type="ChEBI" id="CHEBI:33019"/>
        <dbReference type="ChEBI" id="CHEBI:61560"/>
        <dbReference type="ChEBI" id="CHEBI:173112"/>
        <dbReference type="EC" id="2.7.7.7"/>
    </reaction>
</comment>
<keyword evidence="6" id="KW-0815">Transposition</keyword>
<keyword evidence="12" id="KW-0479">Metal-binding</keyword>
<dbReference type="GO" id="GO:0015074">
    <property type="term" value="P:DNA integration"/>
    <property type="evidence" value="ECO:0007669"/>
    <property type="project" value="UniProtKB-KW"/>
</dbReference>
<dbReference type="eggNOG" id="KOG0017">
    <property type="taxonomic scope" value="Eukaryota"/>
</dbReference>
<dbReference type="OMA" id="AGNRYFM"/>
<evidence type="ECO:0000256" key="10">
    <source>
        <dbReference type="ARBA" id="ARBA00022695"/>
    </source>
</evidence>
<evidence type="ECO:0000256" key="28">
    <source>
        <dbReference type="ARBA" id="ARBA00023268"/>
    </source>
</evidence>
<dbReference type="GO" id="GO:0006508">
    <property type="term" value="P:proteolysis"/>
    <property type="evidence" value="ECO:0007669"/>
    <property type="project" value="UniProtKB-KW"/>
</dbReference>
<dbReference type="Pfam" id="PF22936">
    <property type="entry name" value="Pol_BBD"/>
    <property type="match status" value="1"/>
</dbReference>
<evidence type="ECO:0000256" key="2">
    <source>
        <dbReference type="ARBA" id="ARBA00002180"/>
    </source>
</evidence>
<dbReference type="GO" id="GO:0005524">
    <property type="term" value="F:ATP binding"/>
    <property type="evidence" value="ECO:0007669"/>
    <property type="project" value="UniProtKB-KW"/>
</dbReference>
<dbReference type="GO" id="GO:0005634">
    <property type="term" value="C:nucleus"/>
    <property type="evidence" value="ECO:0007669"/>
    <property type="project" value="UniProtKB-SubCell"/>
</dbReference>
<organism evidence="36 37">
    <name type="scientific">Naumovozyma dairenensis (strain ATCC 10597 / BCRC 20456 / CBS 421 / NBRC 0211 / NRRL Y-12639)</name>
    <name type="common">Saccharomyces dairenensis</name>
    <dbReference type="NCBI Taxonomy" id="1071378"/>
    <lineage>
        <taxon>Eukaryota</taxon>
        <taxon>Fungi</taxon>
        <taxon>Dikarya</taxon>
        <taxon>Ascomycota</taxon>
        <taxon>Saccharomycotina</taxon>
        <taxon>Saccharomycetes</taxon>
        <taxon>Saccharomycetales</taxon>
        <taxon>Saccharomycetaceae</taxon>
        <taxon>Naumovozyma</taxon>
    </lineage>
</organism>
<dbReference type="GO" id="GO:0006310">
    <property type="term" value="P:DNA recombination"/>
    <property type="evidence" value="ECO:0007669"/>
    <property type="project" value="UniProtKB-KW"/>
</dbReference>
<dbReference type="GO" id="GO:0003723">
    <property type="term" value="F:RNA binding"/>
    <property type="evidence" value="ECO:0007669"/>
    <property type="project" value="UniProtKB-KW"/>
</dbReference>
<comment type="subcellular location">
    <subcellularLocation>
        <location evidence="4">Cytoplasm</location>
    </subcellularLocation>
    <subcellularLocation>
        <location evidence="3">Nucleus</location>
    </subcellularLocation>
</comment>
<evidence type="ECO:0000256" key="8">
    <source>
        <dbReference type="ARBA" id="ARBA00022670"/>
    </source>
</evidence>
<evidence type="ECO:0000256" key="11">
    <source>
        <dbReference type="ARBA" id="ARBA00022722"/>
    </source>
</evidence>
<dbReference type="InterPro" id="IPR025724">
    <property type="entry name" value="GAG-pre-integrase_dom"/>
</dbReference>
<protein>
    <recommendedName>
        <fullName evidence="35">Integrase catalytic domain-containing protein</fullName>
    </recommendedName>
</protein>
<proteinExistence type="predicted"/>
<evidence type="ECO:0000259" key="35">
    <source>
        <dbReference type="PROSITE" id="PS50994"/>
    </source>
</evidence>
<feature type="compositionally biased region" description="Basic and acidic residues" evidence="34">
    <location>
        <begin position="726"/>
        <end position="736"/>
    </location>
</feature>
<dbReference type="PANTHER" id="PTHR42648:SF11">
    <property type="entry name" value="TRANSPOSON TY4-P GAG-POL POLYPROTEIN"/>
    <property type="match status" value="1"/>
</dbReference>
<evidence type="ECO:0000256" key="30">
    <source>
        <dbReference type="ARBA" id="ARBA00025615"/>
    </source>
</evidence>
<keyword evidence="25" id="KW-0238">DNA-binding</keyword>
<feature type="region of interest" description="Disordered" evidence="34">
    <location>
        <begin position="661"/>
        <end position="762"/>
    </location>
</feature>
<keyword evidence="26" id="KW-0233">DNA recombination</keyword>
<dbReference type="GO" id="GO:0005737">
    <property type="term" value="C:cytoplasm"/>
    <property type="evidence" value="ECO:0007669"/>
    <property type="project" value="UniProtKB-SubCell"/>
</dbReference>
<gene>
    <name evidence="36" type="primary">NDAI0I02670</name>
    <name evidence="36" type="ordered locus">NDAI_0I02670</name>
</gene>
<evidence type="ECO:0000256" key="33">
    <source>
        <dbReference type="SAM" id="Coils"/>
    </source>
</evidence>
<keyword evidence="7" id="KW-1188">Viral release from host cell</keyword>
<evidence type="ECO:0000256" key="20">
    <source>
        <dbReference type="ARBA" id="ARBA00022884"/>
    </source>
</evidence>
<keyword evidence="27" id="KW-0539">Nucleus</keyword>
<dbReference type="GO" id="GO:0003964">
    <property type="term" value="F:RNA-directed DNA polymerase activity"/>
    <property type="evidence" value="ECO:0007669"/>
    <property type="project" value="UniProtKB-KW"/>
</dbReference>
<evidence type="ECO:0000256" key="13">
    <source>
        <dbReference type="ARBA" id="ARBA00022741"/>
    </source>
</evidence>
<keyword evidence="15" id="KW-0255">Endonuclease</keyword>
<keyword evidence="10" id="KW-0548">Nucleotidyltransferase</keyword>
<dbReference type="EMBL" id="HE580275">
    <property type="protein sequence ID" value="CCD26835.1"/>
    <property type="molecule type" value="Genomic_DNA"/>
</dbReference>
<evidence type="ECO:0000256" key="32">
    <source>
        <dbReference type="ARBA" id="ARBA00049244"/>
    </source>
</evidence>
<evidence type="ECO:0000256" key="18">
    <source>
        <dbReference type="ARBA" id="ARBA00022840"/>
    </source>
</evidence>
<evidence type="ECO:0000256" key="24">
    <source>
        <dbReference type="ARBA" id="ARBA00023113"/>
    </source>
</evidence>
<evidence type="ECO:0000256" key="3">
    <source>
        <dbReference type="ARBA" id="ARBA00004123"/>
    </source>
</evidence>
<feature type="compositionally biased region" description="Polar residues" evidence="34">
    <location>
        <begin position="686"/>
        <end position="719"/>
    </location>
</feature>
<evidence type="ECO:0000256" key="34">
    <source>
        <dbReference type="SAM" id="MobiDB-lite"/>
    </source>
</evidence>
<dbReference type="Pfam" id="PF00665">
    <property type="entry name" value="rve"/>
    <property type="match status" value="1"/>
</dbReference>
<evidence type="ECO:0000256" key="6">
    <source>
        <dbReference type="ARBA" id="ARBA00022578"/>
    </source>
</evidence>
<evidence type="ECO:0000256" key="31">
    <source>
        <dbReference type="ARBA" id="ARBA00048173"/>
    </source>
</evidence>
<dbReference type="SUPFAM" id="SSF56672">
    <property type="entry name" value="DNA/RNA polymerases"/>
    <property type="match status" value="1"/>
</dbReference>
<dbReference type="Pfam" id="PF07727">
    <property type="entry name" value="RVT_2"/>
    <property type="match status" value="1"/>
</dbReference>
<dbReference type="InterPro" id="IPR039537">
    <property type="entry name" value="Retrotran_Ty1/copia-like"/>
</dbReference>
<dbReference type="InterPro" id="IPR001584">
    <property type="entry name" value="Integrase_cat-core"/>
</dbReference>
<dbReference type="InterPro" id="IPR054722">
    <property type="entry name" value="PolX-like_BBD"/>
</dbReference>
<keyword evidence="5" id="KW-0963">Cytoplasm</keyword>